<evidence type="ECO:0000313" key="2">
    <source>
        <dbReference type="EMBL" id="MDT0323314.1"/>
    </source>
</evidence>
<sequence>MIRRRRRLALAAVPLLLAACGGGEGDGAPTEAGAPSDEATPHGYVAGAEELAEPQPRLVLAEAGGGEARVLDLTTEEVTPLDVAADGLNGLAGDGRYGYLTADDGTVTVVDGGAWTVDHGDHAHHYRTAPSVVGEVPGGAGELLGAHADLAVTALTYADGTVVLLDREALDGGEIAEPARVDAGAPAAAVPFEGRVLVPGAEEVAVYDRAGARVGAVAEPCPEPAGAAATRYGVVFGCADGALLVRAEGDADEAELTAEPIPYPEGTEPDERARAFGQRPGSGTLVAPAGERGVWTLELADRAWTLTETGPVLAAAAPGDGATLLALTPDGALRAYDLGDGAETAATEPLTEPGAGAVIEVDTSRAYVNDPAAGVVHEIDYADDLRVSRTLAPGLAPELLVETGR</sequence>
<dbReference type="InterPro" id="IPR011047">
    <property type="entry name" value="Quinoprotein_ADH-like_sf"/>
</dbReference>
<name>A0ABU2M0H9_9ACTN</name>
<feature type="signal peptide" evidence="1">
    <location>
        <begin position="1"/>
        <end position="25"/>
    </location>
</feature>
<dbReference type="EMBL" id="JAVREM010000099">
    <property type="protein sequence ID" value="MDT0323314.1"/>
    <property type="molecule type" value="Genomic_DNA"/>
</dbReference>
<proteinExistence type="predicted"/>
<evidence type="ECO:0000256" key="1">
    <source>
        <dbReference type="SAM" id="SignalP"/>
    </source>
</evidence>
<dbReference type="RefSeq" id="WP_311604462.1">
    <property type="nucleotide sequence ID" value="NZ_JAVREM010000099.1"/>
</dbReference>
<evidence type="ECO:0008006" key="4">
    <source>
        <dbReference type="Google" id="ProtNLM"/>
    </source>
</evidence>
<dbReference type="Proteomes" id="UP001183420">
    <property type="component" value="Unassembled WGS sequence"/>
</dbReference>
<protein>
    <recommendedName>
        <fullName evidence="4">ABC transporter</fullName>
    </recommendedName>
</protein>
<feature type="chain" id="PRO_5046117805" description="ABC transporter" evidence="1">
    <location>
        <begin position="26"/>
        <end position="405"/>
    </location>
</feature>
<accession>A0ABU2M0H9</accession>
<organism evidence="2 3">
    <name type="scientific">Streptomyces millisiae</name>
    <dbReference type="NCBI Taxonomy" id="3075542"/>
    <lineage>
        <taxon>Bacteria</taxon>
        <taxon>Bacillati</taxon>
        <taxon>Actinomycetota</taxon>
        <taxon>Actinomycetes</taxon>
        <taxon>Kitasatosporales</taxon>
        <taxon>Streptomycetaceae</taxon>
        <taxon>Streptomyces</taxon>
    </lineage>
</organism>
<reference evidence="3" key="1">
    <citation type="submission" date="2023-07" db="EMBL/GenBank/DDBJ databases">
        <title>30 novel species of actinomycetes from the DSMZ collection.</title>
        <authorList>
            <person name="Nouioui I."/>
        </authorList>
    </citation>
    <scope>NUCLEOTIDE SEQUENCE [LARGE SCALE GENOMIC DNA]</scope>
    <source>
        <strain evidence="3">DSM 44918</strain>
    </source>
</reference>
<keyword evidence="1" id="KW-0732">Signal</keyword>
<keyword evidence="3" id="KW-1185">Reference proteome</keyword>
<comment type="caution">
    <text evidence="2">The sequence shown here is derived from an EMBL/GenBank/DDBJ whole genome shotgun (WGS) entry which is preliminary data.</text>
</comment>
<dbReference type="PROSITE" id="PS51257">
    <property type="entry name" value="PROKAR_LIPOPROTEIN"/>
    <property type="match status" value="1"/>
</dbReference>
<dbReference type="SUPFAM" id="SSF50998">
    <property type="entry name" value="Quinoprotein alcohol dehydrogenase-like"/>
    <property type="match status" value="1"/>
</dbReference>
<gene>
    <name evidence="2" type="ORF">RNC47_33920</name>
</gene>
<evidence type="ECO:0000313" key="3">
    <source>
        <dbReference type="Proteomes" id="UP001183420"/>
    </source>
</evidence>